<dbReference type="PANTHER" id="PTHR47917">
    <property type="match status" value="1"/>
</dbReference>
<evidence type="ECO:0000256" key="7">
    <source>
        <dbReference type="ARBA" id="ARBA00023211"/>
    </source>
</evidence>
<keyword evidence="2" id="KW-0479">Metal-binding</keyword>
<comment type="caution">
    <text evidence="9">The sequence shown here is derived from an EMBL/GenBank/DDBJ whole genome shotgun (WGS) entry which is preliminary data.</text>
</comment>
<dbReference type="PANTHER" id="PTHR47917:SF1">
    <property type="entry name" value="COENZYME F420:L-GLUTAMATE LIGASE"/>
    <property type="match status" value="1"/>
</dbReference>
<gene>
    <name evidence="9" type="ORF">J2S76_001977</name>
</gene>
<dbReference type="Gene3D" id="3.90.1660.10">
    <property type="entry name" value="CofE-like domain"/>
    <property type="match status" value="1"/>
</dbReference>
<dbReference type="Pfam" id="PF01996">
    <property type="entry name" value="F420_ligase"/>
    <property type="match status" value="1"/>
</dbReference>
<evidence type="ECO:0000259" key="8">
    <source>
        <dbReference type="Pfam" id="PF01996"/>
    </source>
</evidence>
<dbReference type="Gene3D" id="3.30.1330.100">
    <property type="entry name" value="CofE-like"/>
    <property type="match status" value="1"/>
</dbReference>
<keyword evidence="1 9" id="KW-0436">Ligase</keyword>
<dbReference type="InterPro" id="IPR002847">
    <property type="entry name" value="F420-0_gamma-glut_ligase-dom"/>
</dbReference>
<reference evidence="9 10" key="1">
    <citation type="submission" date="2023-07" db="EMBL/GenBank/DDBJ databases">
        <title>Genomic Encyclopedia of Type Strains, Phase IV (KMG-IV): sequencing the most valuable type-strain genomes for metagenomic binning, comparative biology and taxonomic classification.</title>
        <authorList>
            <person name="Goeker M."/>
        </authorList>
    </citation>
    <scope>NUCLEOTIDE SEQUENCE [LARGE SCALE GENOMIC DNA]</scope>
    <source>
        <strain evidence="9 10">DSM 1277</strain>
    </source>
</reference>
<dbReference type="EC" id="6.3.2.34" evidence="9"/>
<sequence length="257" mass="27364">MPATPARLELIALPDFPFVNQGDDLSRLVVEGVARAGVPLQDGDVVVLAQKIVSKAEGRLVDLAAIEPSAEAKTLASQVLKDPRLVELVLRESRRVVRARPHVLIVEHRLGLIMANAGIDQSNVDSDGRDVALLLPDNPDASAESLRARLHAASGAAVGVVINDSFGRPWRRGTMGIAIGAAGLPALIDRRGDPDLFGRALQVTMIGFADEIAASASLLMGPADEGRPVVLMRGLTWRAPPNPAAELLRPETEDLFR</sequence>
<dbReference type="GO" id="GO:0052619">
    <property type="term" value="F:coenzyme F420-1:gamma-L-glutamate ligase activity"/>
    <property type="evidence" value="ECO:0007669"/>
    <property type="project" value="UniProtKB-EC"/>
</dbReference>
<evidence type="ECO:0000256" key="2">
    <source>
        <dbReference type="ARBA" id="ARBA00022723"/>
    </source>
</evidence>
<name>A0ABU0DGJ6_9HYPH</name>
<evidence type="ECO:0000256" key="5">
    <source>
        <dbReference type="ARBA" id="ARBA00022958"/>
    </source>
</evidence>
<dbReference type="GO" id="GO:0052618">
    <property type="term" value="F:coenzyme F420-0:L-glutamate ligase activity"/>
    <property type="evidence" value="ECO:0007669"/>
    <property type="project" value="UniProtKB-EC"/>
</dbReference>
<evidence type="ECO:0000256" key="1">
    <source>
        <dbReference type="ARBA" id="ARBA00022598"/>
    </source>
</evidence>
<dbReference type="InterPro" id="IPR008225">
    <property type="entry name" value="F420-0_g-glutamyl_ligase"/>
</dbReference>
<accession>A0ABU0DGJ6</accession>
<keyword evidence="7" id="KW-0464">Manganese</keyword>
<dbReference type="NCBIfam" id="TIGR01916">
    <property type="entry name" value="F420_cofE"/>
    <property type="match status" value="1"/>
</dbReference>
<keyword evidence="4" id="KW-0460">Magnesium</keyword>
<evidence type="ECO:0000313" key="9">
    <source>
        <dbReference type="EMBL" id="MDQ0347553.1"/>
    </source>
</evidence>
<evidence type="ECO:0000256" key="6">
    <source>
        <dbReference type="ARBA" id="ARBA00023134"/>
    </source>
</evidence>
<proteinExistence type="predicted"/>
<protein>
    <submittedName>
        <fullName evidence="9">Coenzyme F420-0:L-glutamate ligase/coenzyme F420-1:gamma-L-glutamate ligase</fullName>
        <ecNumber evidence="9">6.3.2.31</ecNumber>
        <ecNumber evidence="9">6.3.2.34</ecNumber>
    </submittedName>
</protein>
<evidence type="ECO:0000256" key="4">
    <source>
        <dbReference type="ARBA" id="ARBA00022842"/>
    </source>
</evidence>
<evidence type="ECO:0000313" key="10">
    <source>
        <dbReference type="Proteomes" id="UP001238467"/>
    </source>
</evidence>
<feature type="domain" description="Coenzyme F420:L-glutamate ligase-like" evidence="8">
    <location>
        <begin position="16"/>
        <end position="234"/>
    </location>
</feature>
<dbReference type="SUPFAM" id="SSF144010">
    <property type="entry name" value="CofE-like"/>
    <property type="match status" value="1"/>
</dbReference>
<keyword evidence="5" id="KW-0630">Potassium</keyword>
<dbReference type="Proteomes" id="UP001238467">
    <property type="component" value="Unassembled WGS sequence"/>
</dbReference>
<keyword evidence="6" id="KW-0342">GTP-binding</keyword>
<keyword evidence="10" id="KW-1185">Reference proteome</keyword>
<organism evidence="9 10">
    <name type="scientific">Ancylobacter vacuolatus</name>
    <dbReference type="NCBI Taxonomy" id="223389"/>
    <lineage>
        <taxon>Bacteria</taxon>
        <taxon>Pseudomonadati</taxon>
        <taxon>Pseudomonadota</taxon>
        <taxon>Alphaproteobacteria</taxon>
        <taxon>Hyphomicrobiales</taxon>
        <taxon>Xanthobacteraceae</taxon>
        <taxon>Ancylobacter</taxon>
    </lineage>
</organism>
<keyword evidence="3" id="KW-0547">Nucleotide-binding</keyword>
<evidence type="ECO:0000256" key="3">
    <source>
        <dbReference type="ARBA" id="ARBA00022741"/>
    </source>
</evidence>
<dbReference type="EMBL" id="JAUSUH010000003">
    <property type="protein sequence ID" value="MDQ0347553.1"/>
    <property type="molecule type" value="Genomic_DNA"/>
</dbReference>
<dbReference type="EC" id="6.3.2.31" evidence="9"/>
<dbReference type="RefSeq" id="WP_307059952.1">
    <property type="nucleotide sequence ID" value="NZ_JAUSUH010000003.1"/>
</dbReference>